<name>A0A4U5JFW1_9EURY</name>
<feature type="transmembrane region" description="Helical" evidence="1">
    <location>
        <begin position="43"/>
        <end position="61"/>
    </location>
</feature>
<evidence type="ECO:0000313" key="2">
    <source>
        <dbReference type="EMBL" id="TKR28292.1"/>
    </source>
</evidence>
<keyword evidence="3" id="KW-1185">Reference proteome</keyword>
<evidence type="ECO:0008006" key="4">
    <source>
        <dbReference type="Google" id="ProtNLM"/>
    </source>
</evidence>
<dbReference type="Proteomes" id="UP000308037">
    <property type="component" value="Unassembled WGS sequence"/>
</dbReference>
<dbReference type="EMBL" id="QKNX01000001">
    <property type="protein sequence ID" value="TKR28292.1"/>
    <property type="molecule type" value="Genomic_DNA"/>
</dbReference>
<keyword evidence="1" id="KW-0812">Transmembrane</keyword>
<organism evidence="2 3">
    <name type="scientific">Natronomonas salsuginis</name>
    <dbReference type="NCBI Taxonomy" id="2217661"/>
    <lineage>
        <taxon>Archaea</taxon>
        <taxon>Methanobacteriati</taxon>
        <taxon>Methanobacteriota</taxon>
        <taxon>Stenosarchaea group</taxon>
        <taxon>Halobacteria</taxon>
        <taxon>Halobacteriales</taxon>
        <taxon>Natronomonadaceae</taxon>
        <taxon>Natronomonas</taxon>
    </lineage>
</organism>
<dbReference type="AlphaFoldDB" id="A0A4U5JFW1"/>
<accession>A0A4U5JFW1</accession>
<evidence type="ECO:0000256" key="1">
    <source>
        <dbReference type="SAM" id="Phobius"/>
    </source>
</evidence>
<gene>
    <name evidence="2" type="ORF">DM868_04285</name>
</gene>
<keyword evidence="1" id="KW-0472">Membrane</keyword>
<keyword evidence="1" id="KW-1133">Transmembrane helix</keyword>
<protein>
    <recommendedName>
        <fullName evidence="4">Transporter</fullName>
    </recommendedName>
</protein>
<proteinExistence type="predicted"/>
<dbReference type="RefSeq" id="WP_137275594.1">
    <property type="nucleotide sequence ID" value="NZ_QKNX01000001.1"/>
</dbReference>
<evidence type="ECO:0000313" key="3">
    <source>
        <dbReference type="Proteomes" id="UP000308037"/>
    </source>
</evidence>
<comment type="caution">
    <text evidence="2">The sequence shown here is derived from an EMBL/GenBank/DDBJ whole genome shotgun (WGS) entry which is preliminary data.</text>
</comment>
<sequence length="66" mass="6334">MLGRSVRIAFVAIGAGFLAVSVFLAVRLGPAAAASGGPVGGAAIAIVVSAGFGLFFLVSGIKGTVE</sequence>
<reference evidence="2 3" key="1">
    <citation type="submission" date="2019-04" db="EMBL/GenBank/DDBJ databases">
        <title>Natronomonas sp. F20-122 a newhaloarchaeon isolated from a saline saltern of Isla Bacuta, Huelva, Spain.</title>
        <authorList>
            <person name="Duran-Viseras A."/>
            <person name="Sanchez-Porro C."/>
            <person name="Ventosa A."/>
        </authorList>
    </citation>
    <scope>NUCLEOTIDE SEQUENCE [LARGE SCALE GENOMIC DNA]</scope>
    <source>
        <strain evidence="2 3">F20-122</strain>
    </source>
</reference>